<reference evidence="2" key="1">
    <citation type="submission" date="2020-02" db="EMBL/GenBank/DDBJ databases">
        <authorList>
            <person name="Meier V. D."/>
        </authorList>
    </citation>
    <scope>NUCLEOTIDE SEQUENCE</scope>
    <source>
        <strain evidence="2">AVDCRST_MAG51</strain>
    </source>
</reference>
<dbReference type="AlphaFoldDB" id="A0A6J4PR18"/>
<dbReference type="EMBL" id="CADCUX010000375">
    <property type="protein sequence ID" value="CAA9417091.1"/>
    <property type="molecule type" value="Genomic_DNA"/>
</dbReference>
<feature type="domain" description="ABC-type transport auxiliary lipoprotein component" evidence="1">
    <location>
        <begin position="46"/>
        <end position="208"/>
    </location>
</feature>
<evidence type="ECO:0000259" key="1">
    <source>
        <dbReference type="Pfam" id="PF03886"/>
    </source>
</evidence>
<evidence type="ECO:0000313" key="2">
    <source>
        <dbReference type="EMBL" id="CAA9417091.1"/>
    </source>
</evidence>
<dbReference type="Gene3D" id="3.40.50.10610">
    <property type="entry name" value="ABC-type transport auxiliary lipoprotein component"/>
    <property type="match status" value="1"/>
</dbReference>
<name>A0A6J4PR18_9BURK</name>
<sequence length="218" mass="23904">MTPAFAGRTGRWSAALLLVLLAGCTSFVNRPERPALFDMGTLPPLTQPVERPGPRFALVVPEIEAAGALEGSSVLYRLGYADDYQLRAYSQSRWSAPPPQLVRQRLRQQLGRERTVLNLDETASMARESNQPLYILRMELEEFAHVFDSPQRSRGVIRLRATLLASTPGGERLLDQRSIAVQGVAPTPDASGGVRALTEATDAAAADISQWLQQARQP</sequence>
<dbReference type="InterPro" id="IPR005586">
    <property type="entry name" value="ABC_trans_aux"/>
</dbReference>
<proteinExistence type="predicted"/>
<organism evidence="2">
    <name type="scientific">uncultured Ramlibacter sp</name>
    <dbReference type="NCBI Taxonomy" id="260755"/>
    <lineage>
        <taxon>Bacteria</taxon>
        <taxon>Pseudomonadati</taxon>
        <taxon>Pseudomonadota</taxon>
        <taxon>Betaproteobacteria</taxon>
        <taxon>Burkholderiales</taxon>
        <taxon>Comamonadaceae</taxon>
        <taxon>Ramlibacter</taxon>
        <taxon>environmental samples</taxon>
    </lineage>
</organism>
<protein>
    <recommendedName>
        <fullName evidence="1">ABC-type transport auxiliary lipoprotein component domain-containing protein</fullName>
    </recommendedName>
</protein>
<accession>A0A6J4PR18</accession>
<dbReference type="Pfam" id="PF03886">
    <property type="entry name" value="ABC_trans_aux"/>
    <property type="match status" value="1"/>
</dbReference>
<dbReference type="SUPFAM" id="SSF159594">
    <property type="entry name" value="XCC0632-like"/>
    <property type="match status" value="1"/>
</dbReference>
<gene>
    <name evidence="2" type="ORF">AVDCRST_MAG51-1777</name>
</gene>